<keyword evidence="8" id="KW-1185">Reference proteome</keyword>
<reference evidence="7" key="1">
    <citation type="submission" date="2021-01" db="UniProtKB">
        <authorList>
            <consortium name="EnsemblPlants"/>
        </authorList>
    </citation>
    <scope>IDENTIFICATION</scope>
</reference>
<dbReference type="InterPro" id="IPR047265">
    <property type="entry name" value="PIF1-like_bHLH"/>
</dbReference>
<feature type="compositionally biased region" description="Basic and acidic residues" evidence="5">
    <location>
        <begin position="108"/>
        <end position="118"/>
    </location>
</feature>
<feature type="domain" description="BHLH" evidence="6">
    <location>
        <begin position="108"/>
        <end position="157"/>
    </location>
</feature>
<dbReference type="PANTHER" id="PTHR46807">
    <property type="entry name" value="TRANSCRIPTION FACTOR PIF3"/>
    <property type="match status" value="1"/>
</dbReference>
<accession>A0A7N0UM46</accession>
<feature type="compositionally biased region" description="Acidic residues" evidence="5">
    <location>
        <begin position="83"/>
        <end position="96"/>
    </location>
</feature>
<evidence type="ECO:0000259" key="6">
    <source>
        <dbReference type="PROSITE" id="PS50888"/>
    </source>
</evidence>
<dbReference type="SUPFAM" id="SSF47459">
    <property type="entry name" value="HLH, helix-loop-helix DNA-binding domain"/>
    <property type="match status" value="1"/>
</dbReference>
<dbReference type="InterPro" id="IPR011598">
    <property type="entry name" value="bHLH_dom"/>
</dbReference>
<dbReference type="CDD" id="cd11445">
    <property type="entry name" value="bHLH_AtPIF_like"/>
    <property type="match status" value="1"/>
</dbReference>
<comment type="subcellular location">
    <subcellularLocation>
        <location evidence="1">Nucleus</location>
    </subcellularLocation>
</comment>
<dbReference type="SMART" id="SM00353">
    <property type="entry name" value="HLH"/>
    <property type="match status" value="1"/>
</dbReference>
<dbReference type="AlphaFoldDB" id="A0A7N0UM46"/>
<name>A0A7N0UM46_KALFE</name>
<dbReference type="PROSITE" id="PS50888">
    <property type="entry name" value="BHLH"/>
    <property type="match status" value="1"/>
</dbReference>
<keyword evidence="4" id="KW-0539">Nucleus</keyword>
<evidence type="ECO:0000313" key="7">
    <source>
        <dbReference type="EnsemblPlants" id="Kaladp0076s0003.1.v1.1"/>
    </source>
</evidence>
<evidence type="ECO:0000256" key="3">
    <source>
        <dbReference type="ARBA" id="ARBA00023163"/>
    </source>
</evidence>
<feature type="compositionally biased region" description="Basic and acidic residues" evidence="5">
    <location>
        <begin position="262"/>
        <end position="273"/>
    </location>
</feature>
<dbReference type="Pfam" id="PF00010">
    <property type="entry name" value="HLH"/>
    <property type="match status" value="1"/>
</dbReference>
<keyword evidence="3" id="KW-0804">Transcription</keyword>
<evidence type="ECO:0000256" key="5">
    <source>
        <dbReference type="SAM" id="MobiDB-lite"/>
    </source>
</evidence>
<evidence type="ECO:0000313" key="8">
    <source>
        <dbReference type="Proteomes" id="UP000594263"/>
    </source>
</evidence>
<dbReference type="Gene3D" id="4.10.280.10">
    <property type="entry name" value="Helix-loop-helix DNA-binding domain"/>
    <property type="match status" value="1"/>
</dbReference>
<dbReference type="EnsemblPlants" id="Kaladp0076s0003.1.v1.1">
    <property type="protein sequence ID" value="Kaladp0076s0003.1.v1.1"/>
    <property type="gene ID" value="Kaladp0076s0003.v1.1"/>
</dbReference>
<sequence length="273" mass="29952">MLVDTNNQTIDVMTKDLPGRPVERPASAFRAEGGLKVNQVSRNAQMERMDADMNKKPAAAALPSLCSDNGGVNRLKRKHRDEEDWEDSSEDAEEESAIIRKVGSKRSRPTEVHNLTERKRRGKINEKMRALQDLIPYCNKVDKAAMLDEAIEYLRVLQLQVQMMSMRAQMCALPMMAQPGLQHPYTTAPSSQYLPLGMGYQAGALDMTTGFPAQAACFPGQFKPPPIFWNAAQGLPTSMPGLLVPMPGAPPAPAPGSADETPNSKDPLHEEAV</sequence>
<protein>
    <recommendedName>
        <fullName evidence="6">BHLH domain-containing protein</fullName>
    </recommendedName>
</protein>
<dbReference type="InterPro" id="IPR044273">
    <property type="entry name" value="PIF3-like"/>
</dbReference>
<organism evidence="7 8">
    <name type="scientific">Kalanchoe fedtschenkoi</name>
    <name type="common">Lavender scallops</name>
    <name type="synonym">South American air plant</name>
    <dbReference type="NCBI Taxonomy" id="63787"/>
    <lineage>
        <taxon>Eukaryota</taxon>
        <taxon>Viridiplantae</taxon>
        <taxon>Streptophyta</taxon>
        <taxon>Embryophyta</taxon>
        <taxon>Tracheophyta</taxon>
        <taxon>Spermatophyta</taxon>
        <taxon>Magnoliopsida</taxon>
        <taxon>eudicotyledons</taxon>
        <taxon>Gunneridae</taxon>
        <taxon>Pentapetalae</taxon>
        <taxon>Saxifragales</taxon>
        <taxon>Crassulaceae</taxon>
        <taxon>Kalanchoe</taxon>
    </lineage>
</organism>
<dbReference type="PANTHER" id="PTHR46807:SF1">
    <property type="entry name" value="TRANSCRIPTION FACTOR PIF3"/>
    <property type="match status" value="1"/>
</dbReference>
<dbReference type="InterPro" id="IPR036638">
    <property type="entry name" value="HLH_DNA-bd_sf"/>
</dbReference>
<evidence type="ECO:0000256" key="4">
    <source>
        <dbReference type="ARBA" id="ARBA00023242"/>
    </source>
</evidence>
<dbReference type="GO" id="GO:0005634">
    <property type="term" value="C:nucleus"/>
    <property type="evidence" value="ECO:0007669"/>
    <property type="project" value="UniProtKB-SubCell"/>
</dbReference>
<dbReference type="GO" id="GO:0046983">
    <property type="term" value="F:protein dimerization activity"/>
    <property type="evidence" value="ECO:0007669"/>
    <property type="project" value="InterPro"/>
</dbReference>
<dbReference type="Proteomes" id="UP000594263">
    <property type="component" value="Unplaced"/>
</dbReference>
<dbReference type="FunFam" id="4.10.280.10:FF:000004">
    <property type="entry name" value="Basic helix-loop-helix transcription factor"/>
    <property type="match status" value="1"/>
</dbReference>
<evidence type="ECO:0000256" key="2">
    <source>
        <dbReference type="ARBA" id="ARBA00023015"/>
    </source>
</evidence>
<evidence type="ECO:0000256" key="1">
    <source>
        <dbReference type="ARBA" id="ARBA00004123"/>
    </source>
</evidence>
<dbReference type="Gramene" id="Kaladp0076s0003.1.v1.1">
    <property type="protein sequence ID" value="Kaladp0076s0003.1.v1.1"/>
    <property type="gene ID" value="Kaladp0076s0003.v1.1"/>
</dbReference>
<dbReference type="GO" id="GO:0003700">
    <property type="term" value="F:DNA-binding transcription factor activity"/>
    <property type="evidence" value="ECO:0007669"/>
    <property type="project" value="InterPro"/>
</dbReference>
<feature type="region of interest" description="Disordered" evidence="5">
    <location>
        <begin position="61"/>
        <end position="118"/>
    </location>
</feature>
<keyword evidence="2" id="KW-0805">Transcription regulation</keyword>
<feature type="region of interest" description="Disordered" evidence="5">
    <location>
        <begin position="245"/>
        <end position="273"/>
    </location>
</feature>
<proteinExistence type="predicted"/>
<dbReference type="GO" id="GO:0010017">
    <property type="term" value="P:red or far-red light signaling pathway"/>
    <property type="evidence" value="ECO:0007669"/>
    <property type="project" value="UniProtKB-ARBA"/>
</dbReference>